<dbReference type="InterPro" id="IPR027267">
    <property type="entry name" value="AH/BAR_dom_sf"/>
</dbReference>
<feature type="region of interest" description="Disordered" evidence="3">
    <location>
        <begin position="304"/>
        <end position="359"/>
    </location>
</feature>
<feature type="domain" description="SH3" evidence="4">
    <location>
        <begin position="474"/>
        <end position="532"/>
    </location>
</feature>
<dbReference type="SMART" id="SM00326">
    <property type="entry name" value="SH3"/>
    <property type="match status" value="1"/>
</dbReference>
<keyword evidence="7" id="KW-1185">Reference proteome</keyword>
<dbReference type="GO" id="GO:0030479">
    <property type="term" value="C:actin cortical patch"/>
    <property type="evidence" value="ECO:0007669"/>
    <property type="project" value="TreeGrafter"/>
</dbReference>
<evidence type="ECO:0000313" key="6">
    <source>
        <dbReference type="EMBL" id="CAK4000557.1"/>
    </source>
</evidence>
<dbReference type="FunFam" id="2.30.30.40:FF:000100">
    <property type="entry name" value="SH3 domain-containing YSC84-like protein 1"/>
    <property type="match status" value="1"/>
</dbReference>
<dbReference type="InterPro" id="IPR036028">
    <property type="entry name" value="SH3-like_dom_sf"/>
</dbReference>
<reference evidence="6" key="1">
    <citation type="submission" date="2023-11" db="EMBL/GenBank/DDBJ databases">
        <authorList>
            <person name="Alioto T."/>
            <person name="Alioto T."/>
            <person name="Gomez Garrido J."/>
        </authorList>
    </citation>
    <scope>NUCLEOTIDE SEQUENCE</scope>
</reference>
<dbReference type="GO" id="GO:0031097">
    <property type="term" value="C:medial cortex"/>
    <property type="evidence" value="ECO:0007669"/>
    <property type="project" value="TreeGrafter"/>
</dbReference>
<dbReference type="GO" id="GO:0008289">
    <property type="term" value="F:lipid binding"/>
    <property type="evidence" value="ECO:0007669"/>
    <property type="project" value="TreeGrafter"/>
</dbReference>
<dbReference type="InterPro" id="IPR001452">
    <property type="entry name" value="SH3_domain"/>
</dbReference>
<feature type="region of interest" description="Disordered" evidence="3">
    <location>
        <begin position="391"/>
        <end position="439"/>
    </location>
</feature>
<protein>
    <submittedName>
        <fullName evidence="6">SH3 domain-containing</fullName>
    </submittedName>
</protein>
<dbReference type="PANTHER" id="PTHR47174:SF2">
    <property type="entry name" value="SH3 DOMAIN SIGNALLING PROTEIN (AFU_ORTHOLOGUE AFUA_5G07670)"/>
    <property type="match status" value="1"/>
</dbReference>
<organism evidence="6 7">
    <name type="scientific">Lecanosticta acicola</name>
    <dbReference type="NCBI Taxonomy" id="111012"/>
    <lineage>
        <taxon>Eukaryota</taxon>
        <taxon>Fungi</taxon>
        <taxon>Dikarya</taxon>
        <taxon>Ascomycota</taxon>
        <taxon>Pezizomycotina</taxon>
        <taxon>Dothideomycetes</taxon>
        <taxon>Dothideomycetidae</taxon>
        <taxon>Mycosphaerellales</taxon>
        <taxon>Mycosphaerellaceae</taxon>
        <taxon>Lecanosticta</taxon>
    </lineage>
</organism>
<dbReference type="SUPFAM" id="SSF103657">
    <property type="entry name" value="BAR/IMD domain-like"/>
    <property type="match status" value="1"/>
</dbReference>
<dbReference type="GO" id="GO:0043332">
    <property type="term" value="C:mating projection tip"/>
    <property type="evidence" value="ECO:0007669"/>
    <property type="project" value="TreeGrafter"/>
</dbReference>
<dbReference type="SUPFAM" id="SSF50044">
    <property type="entry name" value="SH3-domain"/>
    <property type="match status" value="1"/>
</dbReference>
<dbReference type="PROSITE" id="PS50002">
    <property type="entry name" value="SH3"/>
    <property type="match status" value="1"/>
</dbReference>
<feature type="compositionally biased region" description="Polar residues" evidence="3">
    <location>
        <begin position="407"/>
        <end position="430"/>
    </location>
</feature>
<dbReference type="Gene3D" id="1.20.1270.60">
    <property type="entry name" value="Arfaptin homology (AH) domain/BAR domain"/>
    <property type="match status" value="1"/>
</dbReference>
<evidence type="ECO:0000256" key="3">
    <source>
        <dbReference type="SAM" id="MobiDB-lite"/>
    </source>
</evidence>
<feature type="domain" description="BAR" evidence="5">
    <location>
        <begin position="6"/>
        <end position="243"/>
    </location>
</feature>
<dbReference type="PRINTS" id="PR00452">
    <property type="entry name" value="SH3DOMAIN"/>
</dbReference>
<dbReference type="GO" id="GO:1990528">
    <property type="term" value="C:Rvs161p-Rvs167p complex"/>
    <property type="evidence" value="ECO:0007669"/>
    <property type="project" value="TreeGrafter"/>
</dbReference>
<dbReference type="PROSITE" id="PS51021">
    <property type="entry name" value="BAR"/>
    <property type="match status" value="1"/>
</dbReference>
<evidence type="ECO:0000256" key="1">
    <source>
        <dbReference type="ARBA" id="ARBA00022443"/>
    </source>
</evidence>
<dbReference type="Pfam" id="PF14604">
    <property type="entry name" value="SH3_9"/>
    <property type="match status" value="1"/>
</dbReference>
<dbReference type="AlphaFoldDB" id="A0AAI8YY11"/>
<gene>
    <name evidence="6" type="ORF">LECACI_7A004168</name>
</gene>
<dbReference type="EMBL" id="CAVMBE010000021">
    <property type="protein sequence ID" value="CAK4000557.1"/>
    <property type="molecule type" value="Genomic_DNA"/>
</dbReference>
<accession>A0AAI8YY11</accession>
<name>A0AAI8YY11_9PEZI</name>
<dbReference type="PANTHER" id="PTHR47174">
    <property type="entry name" value="BRIDGING INTEGRATOR 3"/>
    <property type="match status" value="1"/>
</dbReference>
<keyword evidence="1 2" id="KW-0728">SH3 domain</keyword>
<proteinExistence type="predicted"/>
<dbReference type="GO" id="GO:0097320">
    <property type="term" value="P:plasma membrane tubulation"/>
    <property type="evidence" value="ECO:0007669"/>
    <property type="project" value="TreeGrafter"/>
</dbReference>
<dbReference type="GO" id="GO:0051666">
    <property type="term" value="P:actin cortical patch localization"/>
    <property type="evidence" value="ECO:0007669"/>
    <property type="project" value="InterPro"/>
</dbReference>
<dbReference type="InterPro" id="IPR004148">
    <property type="entry name" value="BAR_dom"/>
</dbReference>
<dbReference type="InterPro" id="IPR046982">
    <property type="entry name" value="BIN3/RVS161-like"/>
</dbReference>
<dbReference type="Gene3D" id="2.30.30.40">
    <property type="entry name" value="SH3 Domains"/>
    <property type="match status" value="1"/>
</dbReference>
<dbReference type="GO" id="GO:0006897">
    <property type="term" value="P:endocytosis"/>
    <property type="evidence" value="ECO:0007669"/>
    <property type="project" value="InterPro"/>
</dbReference>
<comment type="caution">
    <text evidence="6">The sequence shown here is derived from an EMBL/GenBank/DDBJ whole genome shotgun (WGS) entry which is preliminary data.</text>
</comment>
<evidence type="ECO:0000259" key="5">
    <source>
        <dbReference type="PROSITE" id="PS51021"/>
    </source>
</evidence>
<evidence type="ECO:0000313" key="7">
    <source>
        <dbReference type="Proteomes" id="UP001296104"/>
    </source>
</evidence>
<evidence type="ECO:0000259" key="4">
    <source>
        <dbReference type="PROSITE" id="PS50002"/>
    </source>
</evidence>
<dbReference type="Proteomes" id="UP001296104">
    <property type="component" value="Unassembled WGS sequence"/>
</dbReference>
<sequence length="532" mass="58774">MKSMQRMGGKMMKRSADQQDVGAVIASFKATDNMLDMLMRDLKSWRDGWDDILRLQYNASEAFANLYKPIEGLGNNPNEQRHQPEQTPHSTMQKCLALQKMYAEMRADLQQELTMITNKIMRPVEESKRCMKSLHTTLKHRENTKLDYERYMSRAEHARKKHTKTVKDETALAKHENDLQQAQINYNTADDQVKQTFPPVVEAVISLLPLLLAHQVMIQTTIVGQIYTTLDQYCKSQGLPSPAPSDGEIVSVWDQHFTGFRKELESGLQLIASGKAVHQNMNIPDKDGSTVTGLGIRNKTSHLVHRTKSNQSLPQKPSFFGRSDSAGPCATYEEEEAPPAKPPRPGTLGTPGMASPAVSPGMAMSNKPRMPSYGSHNAPYDQKPTNVMPTPGFPSFNPPPYSEADSAASSRYLTPTSGLSPKPSSISQGGSDYFGNGQDARRTSAASFASSAANAVAAKKKPPPPVPVKRLPSQQAQFVTALYDFEGQSAGDLAFKEGDRIRVVKKTESTDDWWDGELNGRRGAFPANYVQL</sequence>
<evidence type="ECO:0000256" key="2">
    <source>
        <dbReference type="PROSITE-ProRule" id="PRU00192"/>
    </source>
</evidence>
<dbReference type="Pfam" id="PF03114">
    <property type="entry name" value="BAR"/>
    <property type="match status" value="1"/>
</dbReference>